<dbReference type="Gene3D" id="3.30.9.10">
    <property type="entry name" value="D-Amino Acid Oxidase, subunit A, domain 2"/>
    <property type="match status" value="1"/>
</dbReference>
<dbReference type="SUPFAM" id="SSF51905">
    <property type="entry name" value="FAD/NAD(P)-binding domain"/>
    <property type="match status" value="1"/>
</dbReference>
<dbReference type="NCBIfam" id="NF008899">
    <property type="entry name" value="PRK12266.1"/>
    <property type="match status" value="1"/>
</dbReference>
<dbReference type="InterPro" id="IPR000447">
    <property type="entry name" value="G3P_DH_FAD-dep"/>
</dbReference>
<feature type="domain" description="Alpha-glycerophosphate oxidase C-terminal" evidence="8">
    <location>
        <begin position="388"/>
        <end position="483"/>
    </location>
</feature>
<evidence type="ECO:0000259" key="8">
    <source>
        <dbReference type="Pfam" id="PF16901"/>
    </source>
</evidence>
<comment type="catalytic activity">
    <reaction evidence="6">
        <text>a quinone + sn-glycerol 3-phosphate = dihydroxyacetone phosphate + a quinol</text>
        <dbReference type="Rhea" id="RHEA:18977"/>
        <dbReference type="ChEBI" id="CHEBI:24646"/>
        <dbReference type="ChEBI" id="CHEBI:57597"/>
        <dbReference type="ChEBI" id="CHEBI:57642"/>
        <dbReference type="ChEBI" id="CHEBI:132124"/>
        <dbReference type="EC" id="1.1.5.3"/>
    </reaction>
</comment>
<protein>
    <recommendedName>
        <fullName evidence="6">Glycerol-3-phosphate dehydrogenase</fullName>
        <ecNumber evidence="6">1.1.5.3</ecNumber>
    </recommendedName>
</protein>
<dbReference type="Pfam" id="PF01266">
    <property type="entry name" value="DAO"/>
    <property type="match status" value="1"/>
</dbReference>
<dbReference type="GO" id="GO:0009331">
    <property type="term" value="C:glycerol-3-phosphate dehydrogenase (FAD) complex"/>
    <property type="evidence" value="ECO:0007669"/>
    <property type="project" value="UniProtKB-UniRule"/>
</dbReference>
<evidence type="ECO:0000256" key="2">
    <source>
        <dbReference type="ARBA" id="ARBA00007330"/>
    </source>
</evidence>
<dbReference type="NCBIfam" id="NF009906">
    <property type="entry name" value="PRK13369.1"/>
    <property type="match status" value="1"/>
</dbReference>
<dbReference type="InterPro" id="IPR036188">
    <property type="entry name" value="FAD/NAD-bd_sf"/>
</dbReference>
<sequence>MLEEHGVVEKYDVVVIGGGINGVGIATDASGRGLRVLLCEKDDLAQHTSSSSSKLIHGGLRYLEQGAFRLVHESLAEREVLLMKAPHLVHPMRFVLPHQPHLRPAWLIRIGLFCYDYLSRRKTLAKSRFIRFDPKTNPLKAEIVQGFEYADCCVDDARLVVLNAVQARENGADILTATKCIAAERKAGYWLVRLENNKKQIVEVKCKALINAAGPWVAKVIEDQIKENSPYSLRLVQGSHIILPQIYTENHAFIFQNIDQRVIFAIPYLNKYTLIGTTDREYFADPDHVEIHKDETLYLLDVSNRYFRKQHEADQVIHSFSGLRALADDAHLQPSTITRDYKITLSIDQDRQLPLFSIFGGKLTTYRKLSEQVLTQLGEFFPQMGPSWTEHQVLPGAEQWNGVEDLVYQICQQLPQISPQLAKRWALSYGTRIWQILHGASNSIELGAMLAPDLYAAEVDYLVAYEWAKNSEDILWRRTKLGLQFGPVEIARLDHYLASLSSETEQN</sequence>
<comment type="cofactor">
    <cofactor evidence="1 6">
        <name>FAD</name>
        <dbReference type="ChEBI" id="CHEBI:57692"/>
    </cofactor>
</comment>
<accession>A0AAW8J4Y2</accession>
<comment type="caution">
    <text evidence="9">The sequence shown here is derived from an EMBL/GenBank/DDBJ whole genome shotgun (WGS) entry which is preliminary data.</text>
</comment>
<evidence type="ECO:0000256" key="1">
    <source>
        <dbReference type="ARBA" id="ARBA00001974"/>
    </source>
</evidence>
<keyword evidence="3 6" id="KW-0285">Flavoprotein</keyword>
<evidence type="ECO:0000256" key="3">
    <source>
        <dbReference type="ARBA" id="ARBA00022630"/>
    </source>
</evidence>
<evidence type="ECO:0000313" key="9">
    <source>
        <dbReference type="EMBL" id="MDQ8934684.1"/>
    </source>
</evidence>
<dbReference type="Gene3D" id="6.10.250.1890">
    <property type="match status" value="1"/>
</dbReference>
<organism evidence="9 10">
    <name type="scientific">Acinetobacter rudis</name>
    <dbReference type="NCBI Taxonomy" id="632955"/>
    <lineage>
        <taxon>Bacteria</taxon>
        <taxon>Pseudomonadati</taxon>
        <taxon>Pseudomonadota</taxon>
        <taxon>Gammaproteobacteria</taxon>
        <taxon>Moraxellales</taxon>
        <taxon>Moraxellaceae</taxon>
        <taxon>Acinetobacter</taxon>
    </lineage>
</organism>
<dbReference type="Gene3D" id="1.10.8.870">
    <property type="entry name" value="Alpha-glycerophosphate oxidase, cap domain"/>
    <property type="match status" value="1"/>
</dbReference>
<dbReference type="RefSeq" id="WP_308980780.1">
    <property type="nucleotide sequence ID" value="NZ_JAVIDL010000003.1"/>
</dbReference>
<dbReference type="InterPro" id="IPR006076">
    <property type="entry name" value="FAD-dep_OxRdtase"/>
</dbReference>
<keyword evidence="5 6" id="KW-0560">Oxidoreductase</keyword>
<dbReference type="AlphaFoldDB" id="A0AAW8J4Y2"/>
<reference evidence="9" key="1">
    <citation type="submission" date="2023-08" db="EMBL/GenBank/DDBJ databases">
        <title>Emergence of clinically-relevant ST2 carbapenem-resistant Acinetobacter baumannii strains in hospital sewages in Zhejiang, East of China.</title>
        <authorList>
            <person name="Kaichao C."/>
            <person name="Zhang R."/>
        </authorList>
    </citation>
    <scope>NUCLEOTIDE SEQUENCE</scope>
    <source>
        <strain evidence="9">M-RB-37</strain>
    </source>
</reference>
<evidence type="ECO:0000313" key="10">
    <source>
        <dbReference type="Proteomes" id="UP001243844"/>
    </source>
</evidence>
<keyword evidence="4" id="KW-0274">FAD</keyword>
<dbReference type="EC" id="1.1.5.3" evidence="6"/>
<dbReference type="GO" id="GO:0046168">
    <property type="term" value="P:glycerol-3-phosphate catabolic process"/>
    <property type="evidence" value="ECO:0007669"/>
    <property type="project" value="TreeGrafter"/>
</dbReference>
<evidence type="ECO:0000256" key="6">
    <source>
        <dbReference type="RuleBase" id="RU361217"/>
    </source>
</evidence>
<dbReference type="PRINTS" id="PR01001">
    <property type="entry name" value="FADG3PDH"/>
</dbReference>
<evidence type="ECO:0000259" key="7">
    <source>
        <dbReference type="Pfam" id="PF01266"/>
    </source>
</evidence>
<dbReference type="InterPro" id="IPR038299">
    <property type="entry name" value="DAO_C_sf"/>
</dbReference>
<dbReference type="EMBL" id="JAVIDL010000003">
    <property type="protein sequence ID" value="MDQ8934684.1"/>
    <property type="molecule type" value="Genomic_DNA"/>
</dbReference>
<dbReference type="PROSITE" id="PS00977">
    <property type="entry name" value="FAD_G3PDH_1"/>
    <property type="match status" value="1"/>
</dbReference>
<evidence type="ECO:0000256" key="5">
    <source>
        <dbReference type="ARBA" id="ARBA00023002"/>
    </source>
</evidence>
<dbReference type="PANTHER" id="PTHR11985:SF15">
    <property type="entry name" value="GLYCEROL-3-PHOSPHATE DEHYDROGENASE, MITOCHONDRIAL"/>
    <property type="match status" value="1"/>
</dbReference>
<gene>
    <name evidence="9" type="primary">glpD</name>
    <name evidence="9" type="ORF">RFH47_02895</name>
</gene>
<proteinExistence type="inferred from homology"/>
<dbReference type="GO" id="GO:0004368">
    <property type="term" value="F:glycerol-3-phosphate dehydrogenase (quinone) activity"/>
    <property type="evidence" value="ECO:0007669"/>
    <property type="project" value="UniProtKB-EC"/>
</dbReference>
<name>A0AAW8J4Y2_9GAMM</name>
<dbReference type="Proteomes" id="UP001243844">
    <property type="component" value="Unassembled WGS sequence"/>
</dbReference>
<dbReference type="PANTHER" id="PTHR11985">
    <property type="entry name" value="GLYCEROL-3-PHOSPHATE DEHYDROGENASE"/>
    <property type="match status" value="1"/>
</dbReference>
<feature type="domain" description="FAD dependent oxidoreductase" evidence="7">
    <location>
        <begin position="12"/>
        <end position="329"/>
    </location>
</feature>
<dbReference type="Gene3D" id="3.50.50.60">
    <property type="entry name" value="FAD/NAD(P)-binding domain"/>
    <property type="match status" value="1"/>
</dbReference>
<dbReference type="InterPro" id="IPR031656">
    <property type="entry name" value="DAO_C"/>
</dbReference>
<dbReference type="Pfam" id="PF16901">
    <property type="entry name" value="DAO_C"/>
    <property type="match status" value="1"/>
</dbReference>
<comment type="similarity">
    <text evidence="2 6">Belongs to the FAD-dependent glycerol-3-phosphate dehydrogenase family.</text>
</comment>
<evidence type="ECO:0000256" key="4">
    <source>
        <dbReference type="ARBA" id="ARBA00022827"/>
    </source>
</evidence>